<comment type="caution">
    <text evidence="3">The sequence shown here is derived from an EMBL/GenBank/DDBJ whole genome shotgun (WGS) entry which is preliminary data.</text>
</comment>
<evidence type="ECO:0000313" key="4">
    <source>
        <dbReference type="Proteomes" id="UP001500449"/>
    </source>
</evidence>
<gene>
    <name evidence="3" type="ORF">GCM10009836_04050</name>
</gene>
<dbReference type="SUPFAM" id="SSF51726">
    <property type="entry name" value="UROD/MetE-like"/>
    <property type="match status" value="1"/>
</dbReference>
<dbReference type="InterPro" id="IPR038071">
    <property type="entry name" value="UROD/MetE-like_sf"/>
</dbReference>
<protein>
    <recommendedName>
        <fullName evidence="2">Cobalamin-independent methionine synthase MetE C-terminal/archaeal domain-containing protein</fullName>
    </recommendedName>
</protein>
<proteinExistence type="predicted"/>
<keyword evidence="4" id="KW-1185">Reference proteome</keyword>
<organism evidence="3 4">
    <name type="scientific">Pseudonocardia ailaonensis</name>
    <dbReference type="NCBI Taxonomy" id="367279"/>
    <lineage>
        <taxon>Bacteria</taxon>
        <taxon>Bacillati</taxon>
        <taxon>Actinomycetota</taxon>
        <taxon>Actinomycetes</taxon>
        <taxon>Pseudonocardiales</taxon>
        <taxon>Pseudonocardiaceae</taxon>
        <taxon>Pseudonocardia</taxon>
    </lineage>
</organism>
<evidence type="ECO:0000313" key="3">
    <source>
        <dbReference type="EMBL" id="GAA1829369.1"/>
    </source>
</evidence>
<reference evidence="3 4" key="1">
    <citation type="journal article" date="2019" name="Int. J. Syst. Evol. Microbiol.">
        <title>The Global Catalogue of Microorganisms (GCM) 10K type strain sequencing project: providing services to taxonomists for standard genome sequencing and annotation.</title>
        <authorList>
            <consortium name="The Broad Institute Genomics Platform"/>
            <consortium name="The Broad Institute Genome Sequencing Center for Infectious Disease"/>
            <person name="Wu L."/>
            <person name="Ma J."/>
        </authorList>
    </citation>
    <scope>NUCLEOTIDE SEQUENCE [LARGE SCALE GENOMIC DNA]</scope>
    <source>
        <strain evidence="3 4">JCM 16009</strain>
    </source>
</reference>
<accession>A0ABN2MJQ4</accession>
<dbReference type="Gene3D" id="3.20.20.210">
    <property type="match status" value="1"/>
</dbReference>
<evidence type="ECO:0000259" key="2">
    <source>
        <dbReference type="Pfam" id="PF01717"/>
    </source>
</evidence>
<feature type="domain" description="Cobalamin-independent methionine synthase MetE C-terminal/archaeal" evidence="2">
    <location>
        <begin position="3"/>
        <end position="61"/>
    </location>
</feature>
<sequence length="82" mass="8166">MVGAVDGLDADVTTVEAARSKMEVLADLGPGVPRALGPGVYDVHSPEVLGVAQIVSLLTAALGGPRPGPALGKPGLRAQDAR</sequence>
<dbReference type="InterPro" id="IPR002629">
    <property type="entry name" value="Met_Synth_C/arc"/>
</dbReference>
<feature type="region of interest" description="Disordered" evidence="1">
    <location>
        <begin position="62"/>
        <end position="82"/>
    </location>
</feature>
<dbReference type="Proteomes" id="UP001500449">
    <property type="component" value="Unassembled WGS sequence"/>
</dbReference>
<dbReference type="Pfam" id="PF01717">
    <property type="entry name" value="Meth_synt_2"/>
    <property type="match status" value="1"/>
</dbReference>
<evidence type="ECO:0000256" key="1">
    <source>
        <dbReference type="SAM" id="MobiDB-lite"/>
    </source>
</evidence>
<name>A0ABN2MJQ4_9PSEU</name>
<dbReference type="EMBL" id="BAAAQK010000001">
    <property type="protein sequence ID" value="GAA1829369.1"/>
    <property type="molecule type" value="Genomic_DNA"/>
</dbReference>